<reference evidence="1 2" key="1">
    <citation type="submission" date="2014-06" db="EMBL/GenBank/DDBJ databases">
        <title>Evolutionary Origins and Diversification of the Mycorrhizal Mutualists.</title>
        <authorList>
            <consortium name="DOE Joint Genome Institute"/>
            <consortium name="Mycorrhizal Genomics Consortium"/>
            <person name="Kohler A."/>
            <person name="Kuo A."/>
            <person name="Nagy L.G."/>
            <person name="Floudas D."/>
            <person name="Copeland A."/>
            <person name="Barry K.W."/>
            <person name="Cichocki N."/>
            <person name="Veneault-Fourrey C."/>
            <person name="LaButti K."/>
            <person name="Lindquist E.A."/>
            <person name="Lipzen A."/>
            <person name="Lundell T."/>
            <person name="Morin E."/>
            <person name="Murat C."/>
            <person name="Riley R."/>
            <person name="Ohm R."/>
            <person name="Sun H."/>
            <person name="Tunlid A."/>
            <person name="Henrissat B."/>
            <person name="Grigoriev I.V."/>
            <person name="Hibbett D.S."/>
            <person name="Martin F."/>
        </authorList>
    </citation>
    <scope>NUCLEOTIDE SEQUENCE [LARGE SCALE GENOMIC DNA]</scope>
    <source>
        <strain evidence="1 2">SS14</strain>
    </source>
</reference>
<feature type="non-terminal residue" evidence="1">
    <location>
        <position position="1"/>
    </location>
</feature>
<protein>
    <submittedName>
        <fullName evidence="1">Uncharacterized protein</fullName>
    </submittedName>
</protein>
<accession>A0A0C9TTA8</accession>
<evidence type="ECO:0000313" key="2">
    <source>
        <dbReference type="Proteomes" id="UP000054279"/>
    </source>
</evidence>
<sequence length="94" mass="10626">MAKNLMKAMNVDPNTELVNLEKQFQCLRCDSNTTSPMTWTALINHFVQKGEQPCSDENENDHVLNGILPAVILSVWEAKELEDVVLGRNLIPNF</sequence>
<dbReference type="HOGENOM" id="CLU_2392065_0_0_1"/>
<name>A0A0C9TTA8_SPHS4</name>
<dbReference type="EMBL" id="KN837433">
    <property type="protein sequence ID" value="KIJ25104.1"/>
    <property type="molecule type" value="Genomic_DNA"/>
</dbReference>
<keyword evidence="2" id="KW-1185">Reference proteome</keyword>
<proteinExistence type="predicted"/>
<organism evidence="1 2">
    <name type="scientific">Sphaerobolus stellatus (strain SS14)</name>
    <dbReference type="NCBI Taxonomy" id="990650"/>
    <lineage>
        <taxon>Eukaryota</taxon>
        <taxon>Fungi</taxon>
        <taxon>Dikarya</taxon>
        <taxon>Basidiomycota</taxon>
        <taxon>Agaricomycotina</taxon>
        <taxon>Agaricomycetes</taxon>
        <taxon>Phallomycetidae</taxon>
        <taxon>Geastrales</taxon>
        <taxon>Sphaerobolaceae</taxon>
        <taxon>Sphaerobolus</taxon>
    </lineage>
</organism>
<dbReference type="Proteomes" id="UP000054279">
    <property type="component" value="Unassembled WGS sequence"/>
</dbReference>
<gene>
    <name evidence="1" type="ORF">M422DRAFT_38919</name>
</gene>
<evidence type="ECO:0000313" key="1">
    <source>
        <dbReference type="EMBL" id="KIJ25104.1"/>
    </source>
</evidence>
<dbReference type="AlphaFoldDB" id="A0A0C9TTA8"/>